<dbReference type="Pfam" id="PF18029">
    <property type="entry name" value="Glyoxalase_6"/>
    <property type="match status" value="1"/>
</dbReference>
<gene>
    <name evidence="2" type="ORF">Rumeso_01691</name>
</gene>
<accession>A0A017HRE2</accession>
<sequence length="124" mass="13445">MARLKEIVIDSDIPSRLARFWAEALDGYEVLPYDEAELARLAARGLTPETDPVVMVEGPGTRLCFHLRPGDRPARNRLHLDIAAPDPGAEVARLLALGATILRQGEGYIVLADPEGNNFCVVAG</sequence>
<comment type="caution">
    <text evidence="2">The sequence shown here is derived from an EMBL/GenBank/DDBJ whole genome shotgun (WGS) entry which is preliminary data.</text>
</comment>
<dbReference type="PANTHER" id="PTHR35908:SF1">
    <property type="entry name" value="CONSERVED PROTEIN"/>
    <property type="match status" value="1"/>
</dbReference>
<dbReference type="AlphaFoldDB" id="A0A017HRE2"/>
<dbReference type="HOGENOM" id="CLU_108054_1_1_5"/>
<dbReference type="CDD" id="cd06587">
    <property type="entry name" value="VOC"/>
    <property type="match status" value="1"/>
</dbReference>
<name>A0A017HRE2_9RHOB</name>
<keyword evidence="3" id="KW-1185">Reference proteome</keyword>
<dbReference type="InterPro" id="IPR041581">
    <property type="entry name" value="Glyoxalase_6"/>
</dbReference>
<protein>
    <recommendedName>
        <fullName evidence="1">Glyoxalase-like domain-containing protein</fullName>
    </recommendedName>
</protein>
<dbReference type="Gene3D" id="3.10.180.10">
    <property type="entry name" value="2,3-Dihydroxybiphenyl 1,2-Dioxygenase, domain 1"/>
    <property type="match status" value="1"/>
</dbReference>
<dbReference type="EMBL" id="AOSK01000041">
    <property type="protein sequence ID" value="EYD76733.1"/>
    <property type="molecule type" value="Genomic_DNA"/>
</dbReference>
<dbReference type="PANTHER" id="PTHR35908">
    <property type="entry name" value="HYPOTHETICAL FUSION PROTEIN"/>
    <property type="match status" value="1"/>
</dbReference>
<feature type="domain" description="Glyoxalase-like" evidence="1">
    <location>
        <begin position="6"/>
        <end position="122"/>
    </location>
</feature>
<dbReference type="SUPFAM" id="SSF54593">
    <property type="entry name" value="Glyoxalase/Bleomycin resistance protein/Dihydroxybiphenyl dioxygenase"/>
    <property type="match status" value="1"/>
</dbReference>
<evidence type="ECO:0000259" key="1">
    <source>
        <dbReference type="Pfam" id="PF18029"/>
    </source>
</evidence>
<proteinExistence type="predicted"/>
<dbReference type="OrthoDB" id="69243at2"/>
<dbReference type="Proteomes" id="UP000019666">
    <property type="component" value="Unassembled WGS sequence"/>
</dbReference>
<reference evidence="2 3" key="1">
    <citation type="submission" date="2013-02" db="EMBL/GenBank/DDBJ databases">
        <authorList>
            <person name="Fiebig A."/>
            <person name="Goeker M."/>
            <person name="Klenk H.-P.P."/>
        </authorList>
    </citation>
    <scope>NUCLEOTIDE SEQUENCE [LARGE SCALE GENOMIC DNA]</scope>
    <source>
        <strain evidence="2 3">DSM 19309</strain>
    </source>
</reference>
<evidence type="ECO:0000313" key="3">
    <source>
        <dbReference type="Proteomes" id="UP000019666"/>
    </source>
</evidence>
<dbReference type="STRING" id="442562.Rumeso_01691"/>
<organism evidence="2 3">
    <name type="scientific">Rubellimicrobium mesophilum DSM 19309</name>
    <dbReference type="NCBI Taxonomy" id="442562"/>
    <lineage>
        <taxon>Bacteria</taxon>
        <taxon>Pseudomonadati</taxon>
        <taxon>Pseudomonadota</taxon>
        <taxon>Alphaproteobacteria</taxon>
        <taxon>Rhodobacterales</taxon>
        <taxon>Roseobacteraceae</taxon>
        <taxon>Rubellimicrobium</taxon>
    </lineage>
</organism>
<evidence type="ECO:0000313" key="2">
    <source>
        <dbReference type="EMBL" id="EYD76733.1"/>
    </source>
</evidence>
<dbReference type="PATRIC" id="fig|442562.3.peg.1674"/>
<dbReference type="RefSeq" id="WP_037277233.1">
    <property type="nucleotide sequence ID" value="NZ_KK088521.1"/>
</dbReference>
<dbReference type="InterPro" id="IPR029068">
    <property type="entry name" value="Glyas_Bleomycin-R_OHBP_Dase"/>
</dbReference>